<feature type="signal peptide" evidence="2">
    <location>
        <begin position="1"/>
        <end position="29"/>
    </location>
</feature>
<dbReference type="Proteomes" id="UP000198217">
    <property type="component" value="Chromosome I"/>
</dbReference>
<dbReference type="EMBL" id="LT607750">
    <property type="protein sequence ID" value="SCG74245.1"/>
    <property type="molecule type" value="Genomic_DNA"/>
</dbReference>
<keyword evidence="4" id="KW-1185">Reference proteome</keyword>
<reference evidence="3 4" key="1">
    <citation type="submission" date="2016-06" db="EMBL/GenBank/DDBJ databases">
        <authorList>
            <person name="Kjaerup R.B."/>
            <person name="Dalgaard T.S."/>
            <person name="Juul-Madsen H.R."/>
        </authorList>
    </citation>
    <scope>NUCLEOTIDE SEQUENCE [LARGE SCALE GENOMIC DNA]</scope>
    <source>
        <strain evidence="3 4">DSM 43904</strain>
    </source>
</reference>
<evidence type="ECO:0000256" key="2">
    <source>
        <dbReference type="SAM" id="SignalP"/>
    </source>
</evidence>
<feature type="chain" id="PRO_5008720080" evidence="2">
    <location>
        <begin position="30"/>
        <end position="534"/>
    </location>
</feature>
<sequence>MARRTTVGAVALATVAALLPLTPATGASAAPVVESAPAEAAARTATATVRPEGPLRRSTATAKQMADLDQRHRELRERIASTQPGTAAGQRTLDRPRQVPQTEAGGEVTAQSLLIRRNNANTRASAVSNTLGETAAANEGSSVFYTGNTYASYSTNDGVTWTGVGLPAGPADAPNACCDQDVVRAHNTDRIFSILLYTNAALNNGGVRIFVRDNPASAPLCTYYIDPGGAANDVLPDYPHIGLSANALYLTVQNQRAGSWIGSQIIRFNLAQMSACTTATTHTLTHVGSVGQRVFTPVEGAQGSTTMYFGAMENSNSFRIFSWAESSTSVPQTVRTISSSNFSNPDCRGGTGNFDFIERATSWTAAGFRMRGALHGSRVTWYWHSAPTGGITQGHVRAASFRTSDLTLVEEPHIWNAGHCFGYPVVSGNVFGDLGISIAAGGAAGGGGAAAQGYVGVDDTPGNPIAFGTVILTASGTHNRTDGRYGDYFTVRTNAKCQQTWVGTNYALSGGNTTSAHVNARYVEFGSTLDSGCF</sequence>
<gene>
    <name evidence="3" type="ORF">GA0070609_4968</name>
</gene>
<feature type="compositionally biased region" description="Low complexity" evidence="1">
    <location>
        <begin position="43"/>
        <end position="52"/>
    </location>
</feature>
<proteinExistence type="predicted"/>
<evidence type="ECO:0000313" key="4">
    <source>
        <dbReference type="Proteomes" id="UP000198217"/>
    </source>
</evidence>
<organism evidence="3 4">
    <name type="scientific">Micromonospora echinaurantiaca</name>
    <dbReference type="NCBI Taxonomy" id="47857"/>
    <lineage>
        <taxon>Bacteria</taxon>
        <taxon>Bacillati</taxon>
        <taxon>Actinomycetota</taxon>
        <taxon>Actinomycetes</taxon>
        <taxon>Micromonosporales</taxon>
        <taxon>Micromonosporaceae</taxon>
        <taxon>Micromonospora</taxon>
    </lineage>
</organism>
<dbReference type="AlphaFoldDB" id="A0A1C5JUG5"/>
<feature type="region of interest" description="Disordered" evidence="1">
    <location>
        <begin position="43"/>
        <end position="63"/>
    </location>
</feature>
<dbReference type="RefSeq" id="WP_157748291.1">
    <property type="nucleotide sequence ID" value="NZ_LT607750.1"/>
</dbReference>
<evidence type="ECO:0000313" key="3">
    <source>
        <dbReference type="EMBL" id="SCG74245.1"/>
    </source>
</evidence>
<name>A0A1C5JUG5_9ACTN</name>
<feature type="region of interest" description="Disordered" evidence="1">
    <location>
        <begin position="79"/>
        <end position="106"/>
    </location>
</feature>
<accession>A0A1C5JUG5</accession>
<protein>
    <submittedName>
        <fullName evidence="3">Uncharacterized protein</fullName>
    </submittedName>
</protein>
<keyword evidence="2" id="KW-0732">Signal</keyword>
<evidence type="ECO:0000256" key="1">
    <source>
        <dbReference type="SAM" id="MobiDB-lite"/>
    </source>
</evidence>